<dbReference type="Gene3D" id="3.40.830.10">
    <property type="entry name" value="LigB-like"/>
    <property type="match status" value="1"/>
</dbReference>
<evidence type="ECO:0000256" key="1">
    <source>
        <dbReference type="ARBA" id="ARBA00006315"/>
    </source>
</evidence>
<dbReference type="EMBL" id="UOFK01000048">
    <property type="protein sequence ID" value="VAW73960.1"/>
    <property type="molecule type" value="Genomic_DNA"/>
</dbReference>
<comment type="similarity">
    <text evidence="1">Belongs to the MEMO1 family.</text>
</comment>
<protein>
    <submittedName>
        <fullName evidence="2">COG1355, Predicted dioxygenase</fullName>
    </submittedName>
</protein>
<reference evidence="2" key="1">
    <citation type="submission" date="2018-06" db="EMBL/GenBank/DDBJ databases">
        <authorList>
            <person name="Zhirakovskaya E."/>
        </authorList>
    </citation>
    <scope>NUCLEOTIDE SEQUENCE</scope>
</reference>
<proteinExistence type="inferred from homology"/>
<keyword evidence="2" id="KW-0223">Dioxygenase</keyword>
<dbReference type="PANTHER" id="PTHR11060:SF0">
    <property type="entry name" value="PROTEIN MEMO1"/>
    <property type="match status" value="1"/>
</dbReference>
<dbReference type="PANTHER" id="PTHR11060">
    <property type="entry name" value="PROTEIN MEMO1"/>
    <property type="match status" value="1"/>
</dbReference>
<organism evidence="2">
    <name type="scientific">hydrothermal vent metagenome</name>
    <dbReference type="NCBI Taxonomy" id="652676"/>
    <lineage>
        <taxon>unclassified sequences</taxon>
        <taxon>metagenomes</taxon>
        <taxon>ecological metagenomes</taxon>
    </lineage>
</organism>
<dbReference type="AlphaFoldDB" id="A0A3B0YAW8"/>
<dbReference type="GO" id="GO:0051213">
    <property type="term" value="F:dioxygenase activity"/>
    <property type="evidence" value="ECO:0007669"/>
    <property type="project" value="UniProtKB-KW"/>
</dbReference>
<accession>A0A3B0YAW8</accession>
<dbReference type="CDD" id="cd07361">
    <property type="entry name" value="MEMO_like"/>
    <property type="match status" value="1"/>
</dbReference>
<dbReference type="InterPro" id="IPR002737">
    <property type="entry name" value="MEMO1_fam"/>
</dbReference>
<evidence type="ECO:0000313" key="2">
    <source>
        <dbReference type="EMBL" id="VAW73960.1"/>
    </source>
</evidence>
<sequence>MSQIRKPAVAGLFYPEAPLLLQQQLEGYLDAAEVGSESPKALIVPHAGYAYSGPTAAYAYRQLDATRGRIKRVILLGPAHRVDFPGLAVSSAQYFDTPLGLIPIDQDALDSILLLPQVRVFDEAHREEHSLEVQLPFLQQVLGNQFKLLPLVVGEASSQSIAEVLDILWGGDETLLLISSDLSHYEDYNSARRLDQATSQAITQLNPDAIDYHQACGRNPISGLLLAARRHHLQVRVLDLRNSGDTAGNRDRVVGYGAYVFY</sequence>
<dbReference type="HAMAP" id="MF_00055">
    <property type="entry name" value="MEMO1"/>
    <property type="match status" value="1"/>
</dbReference>
<dbReference type="NCBIfam" id="TIGR04336">
    <property type="entry name" value="AmmeMemoSam_B"/>
    <property type="match status" value="1"/>
</dbReference>
<dbReference type="Pfam" id="PF01875">
    <property type="entry name" value="Memo"/>
    <property type="match status" value="1"/>
</dbReference>
<gene>
    <name evidence="2" type="ORF">MNBD_GAMMA13-1265</name>
</gene>
<name>A0A3B0YAW8_9ZZZZ</name>
<keyword evidence="2" id="KW-0560">Oxidoreductase</keyword>